<sequence>MTQISNPLADMARIKESLMSMFLEDEDTVKLVMPVPDDPDFTREQNWYGGKMHTTVTGQPKEVTLTGHCFDLPYLEGAVPDSRCALFIETQLLKVPNRFLKEVGVAVTVFCHKDLIHLSGPEKEYFASRGIYGNRTDCLCQTIDRLIMSLTVTDSIKKNYAIGDMQLSEKEPVKLPEPGSGFYGKILSYTYHSNYQIRKKRNG</sequence>
<dbReference type="RefSeq" id="WP_118007813.1">
    <property type="nucleotide sequence ID" value="NZ_BAABZD010000009.1"/>
</dbReference>
<dbReference type="EMBL" id="CACRUA010000002">
    <property type="protein sequence ID" value="VYT68212.1"/>
    <property type="molecule type" value="Genomic_DNA"/>
</dbReference>
<gene>
    <name evidence="1" type="ORF">CSLFYP84_00318</name>
</gene>
<protein>
    <submittedName>
        <fullName evidence="1">Uncharacterized protein</fullName>
    </submittedName>
</protein>
<name>A0A6N2YSE3_CLOSY</name>
<organism evidence="1">
    <name type="scientific">Clostridium symbiosum</name>
    <name type="common">Bacteroides symbiosus</name>
    <dbReference type="NCBI Taxonomy" id="1512"/>
    <lineage>
        <taxon>Bacteria</taxon>
        <taxon>Bacillati</taxon>
        <taxon>Bacillota</taxon>
        <taxon>Clostridia</taxon>
        <taxon>Lachnospirales</taxon>
        <taxon>Lachnospiraceae</taxon>
        <taxon>Otoolea</taxon>
    </lineage>
</organism>
<reference evidence="1" key="1">
    <citation type="submission" date="2019-11" db="EMBL/GenBank/DDBJ databases">
        <authorList>
            <person name="Feng L."/>
        </authorList>
    </citation>
    <scope>NUCLEOTIDE SEQUENCE</scope>
    <source>
        <strain evidence="1">CsymbiosumLFYP84</strain>
    </source>
</reference>
<dbReference type="AlphaFoldDB" id="A0A6N2YSE3"/>
<proteinExistence type="predicted"/>
<accession>A0A6N2YSE3</accession>
<evidence type="ECO:0000313" key="1">
    <source>
        <dbReference type="EMBL" id="VYT68212.1"/>
    </source>
</evidence>